<dbReference type="AlphaFoldDB" id="A0A917FAR4"/>
<dbReference type="RefSeq" id="WP_188431762.1">
    <property type="nucleotide sequence ID" value="NZ_BAABKH010000006.1"/>
</dbReference>
<sequence length="209" mass="21466">MRNRPTLLLVTAALAAGLTACSTEAPADQPSPSTSAPASAGSAQASGELPGTVTAALSAQGVTATDVRTAITELDRLDQARPLDVQASVRPDQVIFTADGQEVAVPVPGDEVYVSIAPYVEKTHECFYHALGGCQGEMTGEDVHVTITAEDGTVLVDEDATTYANGFVGYWLPKDTTGTIAITKDGMTGEVPLDTGAEGPTCVATLQLT</sequence>
<comment type="caution">
    <text evidence="3">The sequence shown here is derived from an EMBL/GenBank/DDBJ whole genome shotgun (WGS) entry which is preliminary data.</text>
</comment>
<keyword evidence="4" id="KW-1185">Reference proteome</keyword>
<evidence type="ECO:0000256" key="2">
    <source>
        <dbReference type="SAM" id="SignalP"/>
    </source>
</evidence>
<dbReference type="EMBL" id="BMEM01000005">
    <property type="protein sequence ID" value="GGF58271.1"/>
    <property type="molecule type" value="Genomic_DNA"/>
</dbReference>
<evidence type="ECO:0008006" key="5">
    <source>
        <dbReference type="Google" id="ProtNLM"/>
    </source>
</evidence>
<dbReference type="Pfam" id="PF21172">
    <property type="entry name" value="CueP"/>
    <property type="match status" value="1"/>
</dbReference>
<feature type="chain" id="PRO_5037459989" description="Lipoprotein" evidence="2">
    <location>
        <begin position="28"/>
        <end position="209"/>
    </location>
</feature>
<dbReference type="NCBIfam" id="NF038094">
    <property type="entry name" value="CueP_fam"/>
    <property type="match status" value="1"/>
</dbReference>
<feature type="region of interest" description="Disordered" evidence="1">
    <location>
        <begin position="23"/>
        <end position="47"/>
    </location>
</feature>
<evidence type="ECO:0000313" key="4">
    <source>
        <dbReference type="Proteomes" id="UP000605670"/>
    </source>
</evidence>
<name>A0A917FAR4_9MICO</name>
<keyword evidence="2" id="KW-0732">Signal</keyword>
<accession>A0A917FAR4</accession>
<feature type="signal peptide" evidence="2">
    <location>
        <begin position="1"/>
        <end position="27"/>
    </location>
</feature>
<dbReference type="Proteomes" id="UP000605670">
    <property type="component" value="Unassembled WGS sequence"/>
</dbReference>
<dbReference type="PROSITE" id="PS51257">
    <property type="entry name" value="PROKAR_LIPOPROTEIN"/>
    <property type="match status" value="1"/>
</dbReference>
<proteinExistence type="predicted"/>
<dbReference type="Gene3D" id="2.60.40.3700">
    <property type="match status" value="1"/>
</dbReference>
<evidence type="ECO:0000313" key="3">
    <source>
        <dbReference type="EMBL" id="GGF58271.1"/>
    </source>
</evidence>
<gene>
    <name evidence="3" type="ORF">GCM10011366_27580</name>
</gene>
<organism evidence="3 4">
    <name type="scientific">Ornithinimicrobium tianjinense</name>
    <dbReference type="NCBI Taxonomy" id="1195761"/>
    <lineage>
        <taxon>Bacteria</taxon>
        <taxon>Bacillati</taxon>
        <taxon>Actinomycetota</taxon>
        <taxon>Actinomycetes</taxon>
        <taxon>Micrococcales</taxon>
        <taxon>Ornithinimicrobiaceae</taxon>
        <taxon>Ornithinimicrobium</taxon>
    </lineage>
</organism>
<evidence type="ECO:0000256" key="1">
    <source>
        <dbReference type="SAM" id="MobiDB-lite"/>
    </source>
</evidence>
<dbReference type="InterPro" id="IPR047808">
    <property type="entry name" value="CueP-like"/>
</dbReference>
<reference evidence="3" key="2">
    <citation type="submission" date="2020-09" db="EMBL/GenBank/DDBJ databases">
        <authorList>
            <person name="Sun Q."/>
            <person name="Zhou Y."/>
        </authorList>
    </citation>
    <scope>NUCLEOTIDE SEQUENCE</scope>
    <source>
        <strain evidence="3">CGMCC 1.12160</strain>
    </source>
</reference>
<protein>
    <recommendedName>
        <fullName evidence="5">Lipoprotein</fullName>
    </recommendedName>
</protein>
<reference evidence="3" key="1">
    <citation type="journal article" date="2014" name="Int. J. Syst. Evol. Microbiol.">
        <title>Complete genome sequence of Corynebacterium casei LMG S-19264T (=DSM 44701T), isolated from a smear-ripened cheese.</title>
        <authorList>
            <consortium name="US DOE Joint Genome Institute (JGI-PGF)"/>
            <person name="Walter F."/>
            <person name="Albersmeier A."/>
            <person name="Kalinowski J."/>
            <person name="Ruckert C."/>
        </authorList>
    </citation>
    <scope>NUCLEOTIDE SEQUENCE</scope>
    <source>
        <strain evidence="3">CGMCC 1.12160</strain>
    </source>
</reference>